<gene>
    <name evidence="2" type="ORF">HMPREF9194_02147</name>
</gene>
<dbReference type="HOGENOM" id="CLU_1354106_0_0_12"/>
<dbReference type="STRING" id="1125699.HMPREF9194_02147"/>
<dbReference type="eggNOG" id="ENOG5031CIR">
    <property type="taxonomic scope" value="Bacteria"/>
</dbReference>
<organism evidence="2 3">
    <name type="scientific">Treponema maltophilum ATCC 51939</name>
    <dbReference type="NCBI Taxonomy" id="1125699"/>
    <lineage>
        <taxon>Bacteria</taxon>
        <taxon>Pseudomonadati</taxon>
        <taxon>Spirochaetota</taxon>
        <taxon>Spirochaetia</taxon>
        <taxon>Spirochaetales</taxon>
        <taxon>Treponemataceae</taxon>
        <taxon>Treponema</taxon>
    </lineage>
</organism>
<sequence>MNEIEERLTLIGALAEDAQAGFETMLVPFLVYGISIPLGTAATYCFVHVGLSEFVWVVWLAVIGFCQIFLPLYFRRERRIKIQRASDRIFAVLWGGIGFIIVLGFVLAFFDKLAFPAVFFIIGISVALGCAVSGTLVQKKVRRIMYAESLCWLLCAPPCLFVEPYAAPLIISAATFVLLAIPAFVSLLIMRKKKSGDER</sequence>
<dbReference type="Proteomes" id="UP000014541">
    <property type="component" value="Unassembled WGS sequence"/>
</dbReference>
<evidence type="ECO:0000256" key="1">
    <source>
        <dbReference type="SAM" id="Phobius"/>
    </source>
</evidence>
<feature type="transmembrane region" description="Helical" evidence="1">
    <location>
        <begin position="56"/>
        <end position="74"/>
    </location>
</feature>
<feature type="transmembrane region" description="Helical" evidence="1">
    <location>
        <begin position="116"/>
        <end position="137"/>
    </location>
</feature>
<comment type="caution">
    <text evidence="2">The sequence shown here is derived from an EMBL/GenBank/DDBJ whole genome shotgun (WGS) entry which is preliminary data.</text>
</comment>
<keyword evidence="1" id="KW-0812">Transmembrane</keyword>
<dbReference type="PATRIC" id="fig|1125699.3.peg.2169"/>
<protein>
    <submittedName>
        <fullName evidence="2">Uncharacterized protein</fullName>
    </submittedName>
</protein>
<name>S3K0M9_TREMA</name>
<keyword evidence="3" id="KW-1185">Reference proteome</keyword>
<proteinExistence type="predicted"/>
<evidence type="ECO:0000313" key="2">
    <source>
        <dbReference type="EMBL" id="EPF31793.1"/>
    </source>
</evidence>
<dbReference type="OrthoDB" id="360615at2"/>
<dbReference type="AlphaFoldDB" id="S3K0M9"/>
<feature type="transmembrane region" description="Helical" evidence="1">
    <location>
        <begin position="29"/>
        <end position="50"/>
    </location>
</feature>
<feature type="transmembrane region" description="Helical" evidence="1">
    <location>
        <begin position="169"/>
        <end position="190"/>
    </location>
</feature>
<feature type="transmembrane region" description="Helical" evidence="1">
    <location>
        <begin position="144"/>
        <end position="163"/>
    </location>
</feature>
<dbReference type="EMBL" id="ATFF01000006">
    <property type="protein sequence ID" value="EPF31793.1"/>
    <property type="molecule type" value="Genomic_DNA"/>
</dbReference>
<keyword evidence="1" id="KW-1133">Transmembrane helix</keyword>
<feature type="transmembrane region" description="Helical" evidence="1">
    <location>
        <begin position="89"/>
        <end position="110"/>
    </location>
</feature>
<reference evidence="2 3" key="1">
    <citation type="submission" date="2013-04" db="EMBL/GenBank/DDBJ databases">
        <title>The Genome Sequence of Treponema maltophilum ATCC 51939.</title>
        <authorList>
            <consortium name="The Broad Institute Genomics Platform"/>
            <person name="Earl A."/>
            <person name="Ward D."/>
            <person name="Feldgarden M."/>
            <person name="Gevers D."/>
            <person name="Leonetti C."/>
            <person name="Blanton J.M."/>
            <person name="Dewhirst F.E."/>
            <person name="Izard J."/>
            <person name="Walker B."/>
            <person name="Young S."/>
            <person name="Zeng Q."/>
            <person name="Gargeya S."/>
            <person name="Fitzgerald M."/>
            <person name="Haas B."/>
            <person name="Abouelleil A."/>
            <person name="Allen A.W."/>
            <person name="Alvarado L."/>
            <person name="Arachchi H.M."/>
            <person name="Berlin A.M."/>
            <person name="Chapman S.B."/>
            <person name="Gainer-Dewar J."/>
            <person name="Goldberg J."/>
            <person name="Griggs A."/>
            <person name="Gujja S."/>
            <person name="Hansen M."/>
            <person name="Howarth C."/>
            <person name="Imamovic A."/>
            <person name="Ireland A."/>
            <person name="Larimer J."/>
            <person name="McCowan C."/>
            <person name="Murphy C."/>
            <person name="Pearson M."/>
            <person name="Poon T.W."/>
            <person name="Priest M."/>
            <person name="Roberts A."/>
            <person name="Saif S."/>
            <person name="Shea T."/>
            <person name="Sisk P."/>
            <person name="Sykes S."/>
            <person name="Wortman J."/>
            <person name="Nusbaum C."/>
            <person name="Birren B."/>
        </authorList>
    </citation>
    <scope>NUCLEOTIDE SEQUENCE [LARGE SCALE GENOMIC DNA]</scope>
    <source>
        <strain evidence="2 3">ATCC 51939</strain>
    </source>
</reference>
<keyword evidence="1" id="KW-0472">Membrane</keyword>
<evidence type="ECO:0000313" key="3">
    <source>
        <dbReference type="Proteomes" id="UP000014541"/>
    </source>
</evidence>
<accession>S3K0M9</accession>